<organism evidence="2 3">
    <name type="scientific">Solanum commersonii</name>
    <name type="common">Commerson's wild potato</name>
    <name type="synonym">Commerson's nightshade</name>
    <dbReference type="NCBI Taxonomy" id="4109"/>
    <lineage>
        <taxon>Eukaryota</taxon>
        <taxon>Viridiplantae</taxon>
        <taxon>Streptophyta</taxon>
        <taxon>Embryophyta</taxon>
        <taxon>Tracheophyta</taxon>
        <taxon>Spermatophyta</taxon>
        <taxon>Magnoliopsida</taxon>
        <taxon>eudicotyledons</taxon>
        <taxon>Gunneridae</taxon>
        <taxon>Pentapetalae</taxon>
        <taxon>asterids</taxon>
        <taxon>lamiids</taxon>
        <taxon>Solanales</taxon>
        <taxon>Solanaceae</taxon>
        <taxon>Solanoideae</taxon>
        <taxon>Solaneae</taxon>
        <taxon>Solanum</taxon>
    </lineage>
</organism>
<accession>A0A9J5WC82</accession>
<dbReference type="Proteomes" id="UP000824120">
    <property type="component" value="Chromosome 12"/>
</dbReference>
<comment type="caution">
    <text evidence="2">The sequence shown here is derived from an EMBL/GenBank/DDBJ whole genome shotgun (WGS) entry which is preliminary data.</text>
</comment>
<gene>
    <name evidence="2" type="ORF">H5410_062682</name>
</gene>
<feature type="region of interest" description="Disordered" evidence="1">
    <location>
        <begin position="1"/>
        <end position="37"/>
    </location>
</feature>
<name>A0A9J5WC82_SOLCO</name>
<evidence type="ECO:0000313" key="3">
    <source>
        <dbReference type="Proteomes" id="UP000824120"/>
    </source>
</evidence>
<reference evidence="2 3" key="1">
    <citation type="submission" date="2020-09" db="EMBL/GenBank/DDBJ databases">
        <title>De no assembly of potato wild relative species, Solanum commersonii.</title>
        <authorList>
            <person name="Cho K."/>
        </authorList>
    </citation>
    <scope>NUCLEOTIDE SEQUENCE [LARGE SCALE GENOMIC DNA]</scope>
    <source>
        <strain evidence="2">LZ3.2</strain>
        <tissue evidence="2">Leaf</tissue>
    </source>
</reference>
<proteinExistence type="predicted"/>
<dbReference type="AlphaFoldDB" id="A0A9J5WC82"/>
<evidence type="ECO:0000313" key="2">
    <source>
        <dbReference type="EMBL" id="KAG5572916.1"/>
    </source>
</evidence>
<evidence type="ECO:0000256" key="1">
    <source>
        <dbReference type="SAM" id="MobiDB-lite"/>
    </source>
</evidence>
<protein>
    <submittedName>
        <fullName evidence="2">Uncharacterized protein</fullName>
    </submittedName>
</protein>
<keyword evidence="3" id="KW-1185">Reference proteome</keyword>
<dbReference type="EMBL" id="JACXVP010000012">
    <property type="protein sequence ID" value="KAG5572916.1"/>
    <property type="molecule type" value="Genomic_DNA"/>
</dbReference>
<sequence length="77" mass="9325">MNIQKSSDQHPKIRRKSKNQSRTTQKKGEQKSQHTSNSRQVFLYFLRIISVDLKTHLRQPFYLPVVWIKKFRLDNKL</sequence>